<dbReference type="InterPro" id="IPR020084">
    <property type="entry name" value="NUDIX_hydrolase_CS"/>
</dbReference>
<protein>
    <recommendedName>
        <fullName evidence="2">Nudix hydrolase domain-containing protein</fullName>
    </recommendedName>
</protein>
<dbReference type="OrthoDB" id="10249920at2759"/>
<evidence type="ECO:0000313" key="4">
    <source>
        <dbReference type="Proteomes" id="UP000799753"/>
    </source>
</evidence>
<dbReference type="PROSITE" id="PS00893">
    <property type="entry name" value="NUDIX_BOX"/>
    <property type="match status" value="1"/>
</dbReference>
<dbReference type="PANTHER" id="PTHR11839">
    <property type="entry name" value="UDP/ADP-SUGAR PYROPHOSPHATASE"/>
    <property type="match status" value="1"/>
</dbReference>
<reference evidence="3" key="1">
    <citation type="journal article" date="2020" name="Stud. Mycol.">
        <title>101 Dothideomycetes genomes: a test case for predicting lifestyles and emergence of pathogens.</title>
        <authorList>
            <person name="Haridas S."/>
            <person name="Albert R."/>
            <person name="Binder M."/>
            <person name="Bloem J."/>
            <person name="Labutti K."/>
            <person name="Salamov A."/>
            <person name="Andreopoulos B."/>
            <person name="Baker S."/>
            <person name="Barry K."/>
            <person name="Bills G."/>
            <person name="Bluhm B."/>
            <person name="Cannon C."/>
            <person name="Castanera R."/>
            <person name="Culley D."/>
            <person name="Daum C."/>
            <person name="Ezra D."/>
            <person name="Gonzalez J."/>
            <person name="Henrissat B."/>
            <person name="Kuo A."/>
            <person name="Liang C."/>
            <person name="Lipzen A."/>
            <person name="Lutzoni F."/>
            <person name="Magnuson J."/>
            <person name="Mondo S."/>
            <person name="Nolan M."/>
            <person name="Ohm R."/>
            <person name="Pangilinan J."/>
            <person name="Park H.-J."/>
            <person name="Ramirez L."/>
            <person name="Alfaro M."/>
            <person name="Sun H."/>
            <person name="Tritt A."/>
            <person name="Yoshinaga Y."/>
            <person name="Zwiers L.-H."/>
            <person name="Turgeon B."/>
            <person name="Goodwin S."/>
            <person name="Spatafora J."/>
            <person name="Crous P."/>
            <person name="Grigoriev I."/>
        </authorList>
    </citation>
    <scope>NUCLEOTIDE SEQUENCE</scope>
    <source>
        <strain evidence="3">CBS 473.64</strain>
    </source>
</reference>
<sequence length="214" mass="23991">MASSNKSKVLKVEPLDYKDAKWATLVKITYTDPEGTQRDWEASERLTRPKGSDIDGVGVVAILQNSSKPNEPLRILLQKQWRPPVNATVIEVPAGLIDPQETPEVCAVRELKEETGYIGEVVGDDFGVSPVMFNDPGFCNTNLRMVHVTVDLSLEENQNPQPSLEDNEFIETFSVPLKDLWAECKKFEKEGYAIDARVGTLAEGVEFARRWKLN</sequence>
<organism evidence="3 4">
    <name type="scientific">Massarina eburnea CBS 473.64</name>
    <dbReference type="NCBI Taxonomy" id="1395130"/>
    <lineage>
        <taxon>Eukaryota</taxon>
        <taxon>Fungi</taxon>
        <taxon>Dikarya</taxon>
        <taxon>Ascomycota</taxon>
        <taxon>Pezizomycotina</taxon>
        <taxon>Dothideomycetes</taxon>
        <taxon>Pleosporomycetidae</taxon>
        <taxon>Pleosporales</taxon>
        <taxon>Massarineae</taxon>
        <taxon>Massarinaceae</taxon>
        <taxon>Massarina</taxon>
    </lineage>
</organism>
<evidence type="ECO:0000313" key="3">
    <source>
        <dbReference type="EMBL" id="KAF2634612.1"/>
    </source>
</evidence>
<dbReference type="GO" id="GO:0006753">
    <property type="term" value="P:nucleoside phosphate metabolic process"/>
    <property type="evidence" value="ECO:0007669"/>
    <property type="project" value="TreeGrafter"/>
</dbReference>
<gene>
    <name evidence="3" type="ORF">P280DRAFT_523912</name>
</gene>
<dbReference type="PANTHER" id="PTHR11839:SF1">
    <property type="entry name" value="ADP-SUGAR PYROPHOSPHATASE"/>
    <property type="match status" value="1"/>
</dbReference>
<name>A0A6A6RHC2_9PLEO</name>
<keyword evidence="4" id="KW-1185">Reference proteome</keyword>
<dbReference type="Proteomes" id="UP000799753">
    <property type="component" value="Unassembled WGS sequence"/>
</dbReference>
<proteinExistence type="predicted"/>
<dbReference type="Pfam" id="PF00293">
    <property type="entry name" value="NUDIX"/>
    <property type="match status" value="1"/>
</dbReference>
<accession>A0A6A6RHC2</accession>
<evidence type="ECO:0000256" key="1">
    <source>
        <dbReference type="ARBA" id="ARBA00022801"/>
    </source>
</evidence>
<dbReference type="GO" id="GO:0047631">
    <property type="term" value="F:ADP-ribose diphosphatase activity"/>
    <property type="evidence" value="ECO:0007669"/>
    <property type="project" value="TreeGrafter"/>
</dbReference>
<feature type="domain" description="Nudix hydrolase" evidence="2">
    <location>
        <begin position="52"/>
        <end position="197"/>
    </location>
</feature>
<dbReference type="AlphaFoldDB" id="A0A6A6RHC2"/>
<dbReference type="SUPFAM" id="SSF55811">
    <property type="entry name" value="Nudix"/>
    <property type="match status" value="1"/>
</dbReference>
<dbReference type="GO" id="GO:0019693">
    <property type="term" value="P:ribose phosphate metabolic process"/>
    <property type="evidence" value="ECO:0007669"/>
    <property type="project" value="TreeGrafter"/>
</dbReference>
<keyword evidence="1" id="KW-0378">Hydrolase</keyword>
<dbReference type="PROSITE" id="PS51462">
    <property type="entry name" value="NUDIX"/>
    <property type="match status" value="1"/>
</dbReference>
<dbReference type="GO" id="GO:0005634">
    <property type="term" value="C:nucleus"/>
    <property type="evidence" value="ECO:0007669"/>
    <property type="project" value="TreeGrafter"/>
</dbReference>
<dbReference type="FunFam" id="3.90.79.10:FF:000016">
    <property type="entry name" value="ADP-sugar pyrophosphatase isoform X1"/>
    <property type="match status" value="1"/>
</dbReference>
<dbReference type="Gene3D" id="3.90.79.10">
    <property type="entry name" value="Nucleoside Triphosphate Pyrophosphohydrolase"/>
    <property type="match status" value="1"/>
</dbReference>
<dbReference type="InterPro" id="IPR000086">
    <property type="entry name" value="NUDIX_hydrolase_dom"/>
</dbReference>
<dbReference type="InterPro" id="IPR015797">
    <property type="entry name" value="NUDIX_hydrolase-like_dom_sf"/>
</dbReference>
<evidence type="ECO:0000259" key="2">
    <source>
        <dbReference type="PROSITE" id="PS51462"/>
    </source>
</evidence>
<dbReference type="CDD" id="cd18888">
    <property type="entry name" value="NUDIX_ADPRase_Nudt5"/>
    <property type="match status" value="1"/>
</dbReference>
<dbReference type="GO" id="GO:0005829">
    <property type="term" value="C:cytosol"/>
    <property type="evidence" value="ECO:0007669"/>
    <property type="project" value="TreeGrafter"/>
</dbReference>
<dbReference type="EMBL" id="MU006817">
    <property type="protein sequence ID" value="KAF2634612.1"/>
    <property type="molecule type" value="Genomic_DNA"/>
</dbReference>